<feature type="transmembrane region" description="Helical" evidence="1">
    <location>
        <begin position="155"/>
        <end position="171"/>
    </location>
</feature>
<keyword evidence="1" id="KW-1133">Transmembrane helix</keyword>
<feature type="transmembrane region" description="Helical" evidence="1">
    <location>
        <begin position="203"/>
        <end position="223"/>
    </location>
</feature>
<feature type="domain" description="SGNH" evidence="3">
    <location>
        <begin position="437"/>
        <end position="666"/>
    </location>
</feature>
<feature type="transmembrane region" description="Helical" evidence="1">
    <location>
        <begin position="260"/>
        <end position="280"/>
    </location>
</feature>
<evidence type="ECO:0000313" key="4">
    <source>
        <dbReference type="EMBL" id="MFD1717336.1"/>
    </source>
</evidence>
<feature type="transmembrane region" description="Helical" evidence="1">
    <location>
        <begin position="235"/>
        <end position="254"/>
    </location>
</feature>
<feature type="transmembrane region" description="Helical" evidence="1">
    <location>
        <begin position="368"/>
        <end position="388"/>
    </location>
</feature>
<accession>A0ABW4L1D0</accession>
<name>A0ABW4L1D0_9MICO</name>
<dbReference type="EC" id="2.3.1.-" evidence="4"/>
<gene>
    <name evidence="4" type="ORF">ACFSE6_05795</name>
</gene>
<feature type="domain" description="Acyltransferase 3" evidence="2">
    <location>
        <begin position="19"/>
        <end position="345"/>
    </location>
</feature>
<keyword evidence="1" id="KW-0812">Transmembrane</keyword>
<dbReference type="GO" id="GO:0016746">
    <property type="term" value="F:acyltransferase activity"/>
    <property type="evidence" value="ECO:0007669"/>
    <property type="project" value="UniProtKB-KW"/>
</dbReference>
<dbReference type="RefSeq" id="WP_388003367.1">
    <property type="nucleotide sequence ID" value="NZ_JBHUEE010000002.1"/>
</dbReference>
<dbReference type="InterPro" id="IPR050879">
    <property type="entry name" value="Acyltransferase_3"/>
</dbReference>
<feature type="transmembrane region" description="Helical" evidence="1">
    <location>
        <begin position="84"/>
        <end position="104"/>
    </location>
</feature>
<evidence type="ECO:0000256" key="1">
    <source>
        <dbReference type="SAM" id="Phobius"/>
    </source>
</evidence>
<dbReference type="Proteomes" id="UP001597277">
    <property type="component" value="Unassembled WGS sequence"/>
</dbReference>
<feature type="transmembrane region" description="Helical" evidence="1">
    <location>
        <begin position="178"/>
        <end position="197"/>
    </location>
</feature>
<feature type="transmembrane region" description="Helical" evidence="1">
    <location>
        <begin position="292"/>
        <end position="311"/>
    </location>
</feature>
<dbReference type="Pfam" id="PF19040">
    <property type="entry name" value="SGNH"/>
    <property type="match status" value="1"/>
</dbReference>
<dbReference type="InterPro" id="IPR002656">
    <property type="entry name" value="Acyl_transf_3_dom"/>
</dbReference>
<feature type="transmembrane region" description="Helical" evidence="1">
    <location>
        <begin position="21"/>
        <end position="37"/>
    </location>
</feature>
<keyword evidence="4" id="KW-0012">Acyltransferase</keyword>
<reference evidence="5" key="1">
    <citation type="journal article" date="2019" name="Int. J. Syst. Evol. Microbiol.">
        <title>The Global Catalogue of Microorganisms (GCM) 10K type strain sequencing project: providing services to taxonomists for standard genome sequencing and annotation.</title>
        <authorList>
            <consortium name="The Broad Institute Genomics Platform"/>
            <consortium name="The Broad Institute Genome Sequencing Center for Infectious Disease"/>
            <person name="Wu L."/>
            <person name="Ma J."/>
        </authorList>
    </citation>
    <scope>NUCLEOTIDE SEQUENCE [LARGE SCALE GENOMIC DNA]</scope>
    <source>
        <strain evidence="5">JCM 17130</strain>
    </source>
</reference>
<dbReference type="InterPro" id="IPR043968">
    <property type="entry name" value="SGNH"/>
</dbReference>
<evidence type="ECO:0000313" key="5">
    <source>
        <dbReference type="Proteomes" id="UP001597277"/>
    </source>
</evidence>
<dbReference type="Pfam" id="PF01757">
    <property type="entry name" value="Acyl_transf_3"/>
    <property type="match status" value="1"/>
</dbReference>
<feature type="transmembrane region" description="Helical" evidence="1">
    <location>
        <begin position="331"/>
        <end position="348"/>
    </location>
</feature>
<keyword evidence="1" id="KW-0472">Membrane</keyword>
<keyword evidence="5" id="KW-1185">Reference proteome</keyword>
<dbReference type="PANTHER" id="PTHR23028">
    <property type="entry name" value="ACETYLTRANSFERASE"/>
    <property type="match status" value="1"/>
</dbReference>
<evidence type="ECO:0000259" key="2">
    <source>
        <dbReference type="Pfam" id="PF01757"/>
    </source>
</evidence>
<dbReference type="EMBL" id="JBHUEE010000002">
    <property type="protein sequence ID" value="MFD1717336.1"/>
    <property type="molecule type" value="Genomic_DNA"/>
</dbReference>
<proteinExistence type="predicted"/>
<organism evidence="4 5">
    <name type="scientific">Georgenia deserti</name>
    <dbReference type="NCBI Taxonomy" id="2093781"/>
    <lineage>
        <taxon>Bacteria</taxon>
        <taxon>Bacillati</taxon>
        <taxon>Actinomycetota</taxon>
        <taxon>Actinomycetes</taxon>
        <taxon>Micrococcales</taxon>
        <taxon>Bogoriellaceae</taxon>
        <taxon>Georgenia</taxon>
    </lineage>
</organism>
<dbReference type="PANTHER" id="PTHR23028:SF53">
    <property type="entry name" value="ACYL_TRANSF_3 DOMAIN-CONTAINING PROTEIN"/>
    <property type="match status" value="1"/>
</dbReference>
<protein>
    <submittedName>
        <fullName evidence="4">Acyltransferase family protein</fullName>
        <ecNumber evidence="4">2.3.1.-</ecNumber>
    </submittedName>
</protein>
<keyword evidence="4" id="KW-0808">Transferase</keyword>
<evidence type="ECO:0000259" key="3">
    <source>
        <dbReference type="Pfam" id="PF19040"/>
    </source>
</evidence>
<feature type="transmembrane region" description="Helical" evidence="1">
    <location>
        <begin position="43"/>
        <end position="63"/>
    </location>
</feature>
<sequence length="679" mass="73118">MAASGSAQPETARHFRSDVQGLRAVAVLLVLVYHAGVSAVGGGYVGVDVFFVISGFLITSHIVREVQTKGRLDLVAFYSRRARRILPAALTVLAVSAAVAYLVIPPFEREGLLQDATATALYVPNMLFAAQDTDYLTAEAPSIFQHYWSLGVEEQFYLIWPILLVGILALCGRRRWAVWTAVAGLVTASFAGCLALMSVSESWAFFALPTRAWELGVGGLVALAVSQGARIRGPIGGALAWAGLVMVVLAGLTLSDATPFPGVATLLPVLGTALIVFCGAERHSPAWLLNRAPMQFVGSISYSLYLVHWPLVMIPEAALGADGTLPTTAKVALSAAAIPVAYLCFRFVEEPFRRRPAKARVEHRRTVAVSLAASVSIGVVAATSANAVSHMPIHAGDDAPPYRMETDPVGTDFVPANMSPDLRSAPDDNPDIYRDGCVRGDGESDPSGCQVGDEDAPTVALFGDSHAAHWQPALKPIADDGDIELDINAKSSCESVTTLDDPRGSDSCVEWREGVIDRLNDDPPEVILLANYAVHATEETDEDRGDYWRDSLEQTVEALPEESEVVVMAGTPTMPAVPASCLSQHVEDAERCAANRETTLEEGLDAPTRQAEKAVAREDEHVQRLDLTRYFCNDESCPAVIDDKLVYRDSHHLTRTFSASLEPVLRERLEPVIEGVKQA</sequence>
<comment type="caution">
    <text evidence="4">The sequence shown here is derived from an EMBL/GenBank/DDBJ whole genome shotgun (WGS) entry which is preliminary data.</text>
</comment>